<dbReference type="Proteomes" id="UP000824782">
    <property type="component" value="Unassembled WGS sequence"/>
</dbReference>
<keyword evidence="13" id="KW-1185">Reference proteome</keyword>
<evidence type="ECO:0000313" key="13">
    <source>
        <dbReference type="Proteomes" id="UP000824782"/>
    </source>
</evidence>
<dbReference type="GO" id="GO:0045110">
    <property type="term" value="P:intermediate filament bundle assembly"/>
    <property type="evidence" value="ECO:0007669"/>
    <property type="project" value="TreeGrafter"/>
</dbReference>
<dbReference type="GO" id="GO:0099184">
    <property type="term" value="F:structural constituent of postsynaptic intermediate filament cytoskeleton"/>
    <property type="evidence" value="ECO:0007669"/>
    <property type="project" value="TreeGrafter"/>
</dbReference>
<evidence type="ECO:0000256" key="9">
    <source>
        <dbReference type="SAM" id="Coils"/>
    </source>
</evidence>
<dbReference type="EMBL" id="WNYA01000001">
    <property type="protein sequence ID" value="KAG8596674.1"/>
    <property type="molecule type" value="Genomic_DNA"/>
</dbReference>
<keyword evidence="5" id="KW-0403">Intermediate filament</keyword>
<proteinExistence type="predicted"/>
<keyword evidence="3" id="KW-0963">Cytoplasm</keyword>
<dbReference type="PANTHER" id="PTHR23214">
    <property type="entry name" value="NEUROFILAMENT TRIPLET H PROTEIN"/>
    <property type="match status" value="1"/>
</dbReference>
<dbReference type="AlphaFoldDB" id="A0AAV7DH24"/>
<feature type="compositionally biased region" description="Basic and acidic residues" evidence="10">
    <location>
        <begin position="336"/>
        <end position="578"/>
    </location>
</feature>
<feature type="compositionally biased region" description="Polar residues" evidence="10">
    <location>
        <begin position="579"/>
        <end position="588"/>
    </location>
</feature>
<evidence type="ECO:0000313" key="12">
    <source>
        <dbReference type="EMBL" id="KAG8596674.1"/>
    </source>
</evidence>
<dbReference type="SMART" id="SM01391">
    <property type="entry name" value="Filament"/>
    <property type="match status" value="1"/>
</dbReference>
<dbReference type="Gene3D" id="1.20.5.1160">
    <property type="entry name" value="Vasodilator-stimulated phosphoprotein"/>
    <property type="match status" value="1"/>
</dbReference>
<sequence length="596" mass="68149">MLGFSMDRSLGPLTYRRPTESYLRSSSVSLTHSGSSSFQSQTRSRRSAPSYSESPEPLNGPRDEKEALQGLNERFAGYIDKVRRLEEQNHSLQQEAAALRKQQAGISAIGQLYGREIKDIRNQLLKINSENGQEQLEINRLSEDIELLRLKTQDEERLKEEAVSAERALRQYLQDCTLQSEQIGRKVQALQDEVTHLCKSHQEDVEEMLRQIQGSQVTAQQFGELPGLELASALKEIRAQLESHIGRNNMQTQEWFQATFHLPDTAHFFKSALEKKPSEEKKSTKAEEKQPVKEEDKKPSKVAEKPKVKEEGKKPTKEDDKKVEETKSTKSIIKQQDMEEKIKTTVEEETVEKKLSKEEDKKTSIKVEEQKFKEEENKKVSKAEDKKTTKKEEKQPAKEEKKPTTVEESKPSKTVEKQPEKEDEKKSAEEKKTKADVKQPVKEDKKTSKTDEKTSVKTEEKQPVKEDSKKPAVIEETKKPSKEEEKKPEKTVEKQSTKEDDKKTSKLVEKKPSKEAEKPQEKVEEKVLKTSEVKTDQGPKKEKTPVTEQPSKEKKGDSPKLAKKGDTKTKPEKIEKSSGTDQIVSEPSQDAKKKEK</sequence>
<evidence type="ECO:0000256" key="2">
    <source>
        <dbReference type="ARBA" id="ARBA00004489"/>
    </source>
</evidence>
<accession>A0AAV7DH24</accession>
<evidence type="ECO:0000256" key="6">
    <source>
        <dbReference type="ARBA" id="ARBA00023054"/>
    </source>
</evidence>
<protein>
    <recommendedName>
        <fullName evidence="11">IF rod domain-containing protein</fullName>
    </recommendedName>
</protein>
<dbReference type="GO" id="GO:0030424">
    <property type="term" value="C:axon"/>
    <property type="evidence" value="ECO:0007669"/>
    <property type="project" value="UniProtKB-SubCell"/>
</dbReference>
<keyword evidence="4" id="KW-0597">Phosphoprotein</keyword>
<keyword evidence="8" id="KW-0966">Cell projection</keyword>
<feature type="region of interest" description="Disordered" evidence="10">
    <location>
        <begin position="1"/>
        <end position="64"/>
    </location>
</feature>
<comment type="caution">
    <text evidence="12">The sequence shown here is derived from an EMBL/GenBank/DDBJ whole genome shotgun (WGS) entry which is preliminary data.</text>
</comment>
<gene>
    <name evidence="12" type="ORF">GDO81_002005</name>
</gene>
<evidence type="ECO:0000256" key="10">
    <source>
        <dbReference type="SAM" id="MobiDB-lite"/>
    </source>
</evidence>
<dbReference type="PROSITE" id="PS51842">
    <property type="entry name" value="IF_ROD_2"/>
    <property type="match status" value="1"/>
</dbReference>
<feature type="compositionally biased region" description="Low complexity" evidence="10">
    <location>
        <begin position="21"/>
        <end position="42"/>
    </location>
</feature>
<comment type="subcellular location">
    <subcellularLocation>
        <location evidence="2">Cell projection</location>
        <location evidence="2">Axon</location>
    </subcellularLocation>
    <subcellularLocation>
        <location evidence="1">Cytoplasm</location>
        <location evidence="1">Cytoskeleton</location>
    </subcellularLocation>
</comment>
<evidence type="ECO:0000256" key="1">
    <source>
        <dbReference type="ARBA" id="ARBA00004245"/>
    </source>
</evidence>
<evidence type="ECO:0000256" key="8">
    <source>
        <dbReference type="ARBA" id="ARBA00023273"/>
    </source>
</evidence>
<feature type="coiled-coil region" evidence="9">
    <location>
        <begin position="131"/>
        <end position="175"/>
    </location>
</feature>
<feature type="domain" description="IF rod" evidence="11">
    <location>
        <begin position="64"/>
        <end position="257"/>
    </location>
</feature>
<evidence type="ECO:0000259" key="11">
    <source>
        <dbReference type="PROSITE" id="PS51842"/>
    </source>
</evidence>
<dbReference type="Pfam" id="PF00038">
    <property type="entry name" value="Filament"/>
    <property type="match status" value="1"/>
</dbReference>
<dbReference type="PANTHER" id="PTHR23214:SF1">
    <property type="entry name" value="NEUROFILAMENT HEAVY POLYPEPTIDE"/>
    <property type="match status" value="1"/>
</dbReference>
<keyword evidence="6 9" id="KW-0175">Coiled coil</keyword>
<dbReference type="SUPFAM" id="SSF64593">
    <property type="entry name" value="Intermediate filament protein, coiled coil region"/>
    <property type="match status" value="1"/>
</dbReference>
<evidence type="ECO:0000256" key="5">
    <source>
        <dbReference type="ARBA" id="ARBA00022754"/>
    </source>
</evidence>
<feature type="compositionally biased region" description="Basic and acidic residues" evidence="10">
    <location>
        <begin position="273"/>
        <end position="328"/>
    </location>
</feature>
<feature type="coiled-coil region" evidence="9">
    <location>
        <begin position="68"/>
        <end position="102"/>
    </location>
</feature>
<organism evidence="12 13">
    <name type="scientific">Engystomops pustulosus</name>
    <name type="common">Tungara frog</name>
    <name type="synonym">Physalaemus pustulosus</name>
    <dbReference type="NCBI Taxonomy" id="76066"/>
    <lineage>
        <taxon>Eukaryota</taxon>
        <taxon>Metazoa</taxon>
        <taxon>Chordata</taxon>
        <taxon>Craniata</taxon>
        <taxon>Vertebrata</taxon>
        <taxon>Euteleostomi</taxon>
        <taxon>Amphibia</taxon>
        <taxon>Batrachia</taxon>
        <taxon>Anura</taxon>
        <taxon>Neobatrachia</taxon>
        <taxon>Hyloidea</taxon>
        <taxon>Leptodactylidae</taxon>
        <taxon>Leiuperinae</taxon>
        <taxon>Engystomops</taxon>
    </lineage>
</organism>
<evidence type="ECO:0000256" key="4">
    <source>
        <dbReference type="ARBA" id="ARBA00022553"/>
    </source>
</evidence>
<evidence type="ECO:0000256" key="7">
    <source>
        <dbReference type="ARBA" id="ARBA00023212"/>
    </source>
</evidence>
<name>A0AAV7DH24_ENGPU</name>
<dbReference type="GO" id="GO:0005883">
    <property type="term" value="C:neurofilament"/>
    <property type="evidence" value="ECO:0007669"/>
    <property type="project" value="TreeGrafter"/>
</dbReference>
<evidence type="ECO:0000256" key="3">
    <source>
        <dbReference type="ARBA" id="ARBA00022490"/>
    </source>
</evidence>
<dbReference type="GO" id="GO:0061564">
    <property type="term" value="P:axon development"/>
    <property type="evidence" value="ECO:0007669"/>
    <property type="project" value="TreeGrafter"/>
</dbReference>
<keyword evidence="7" id="KW-0206">Cytoskeleton</keyword>
<feature type="region of interest" description="Disordered" evidence="10">
    <location>
        <begin position="273"/>
        <end position="596"/>
    </location>
</feature>
<dbReference type="InterPro" id="IPR039008">
    <property type="entry name" value="IF_rod_dom"/>
</dbReference>
<reference evidence="12" key="1">
    <citation type="thesis" date="2020" institute="ProQuest LLC" country="789 East Eisenhower Parkway, Ann Arbor, MI, USA">
        <title>Comparative Genomics and Chromosome Evolution.</title>
        <authorList>
            <person name="Mudd A.B."/>
        </authorList>
    </citation>
    <scope>NUCLEOTIDE SEQUENCE</scope>
    <source>
        <strain evidence="12">237g6f4</strain>
        <tissue evidence="12">Blood</tissue>
    </source>
</reference>
<dbReference type="EMBL" id="WNYA01000001">
    <property type="protein sequence ID" value="KAG8596675.1"/>
    <property type="molecule type" value="Genomic_DNA"/>
</dbReference>